<keyword evidence="1" id="KW-1133">Transmembrane helix</keyword>
<sequence length="225" mass="23472">MILFGMRQYADVVDGIWPHEDRVPAFWLLLVVGAGTEAVAVGLLAVTASAAVPATLGAPGPWPARRGAAVGTAVIVAVISVCAAAIVLPGPIVFMLLGLAVPAVVIERRGPGGALLRSVRLSSRYVLRVGWIRALGYLSWLLIRLAVGLGTVAIVGLFIDTSTAFTDHLVTGLGWLLINAIAYPTLACLDAVLLVDTRIRSEGLDIALRRTQARGGRVGDLLVAA</sequence>
<protein>
    <recommendedName>
        <fullName evidence="4">Glycerophosphoryl diester phosphodiesterase membrane domain-containing protein</fullName>
    </recommendedName>
</protein>
<gene>
    <name evidence="2" type="ORF">GCM10009682_46030</name>
</gene>
<feature type="transmembrane region" description="Helical" evidence="1">
    <location>
        <begin position="174"/>
        <end position="195"/>
    </location>
</feature>
<dbReference type="EMBL" id="BAAALT010000174">
    <property type="protein sequence ID" value="GAA1820555.1"/>
    <property type="molecule type" value="Genomic_DNA"/>
</dbReference>
<organism evidence="2 3">
    <name type="scientific">Luedemannella flava</name>
    <dbReference type="NCBI Taxonomy" id="349316"/>
    <lineage>
        <taxon>Bacteria</taxon>
        <taxon>Bacillati</taxon>
        <taxon>Actinomycetota</taxon>
        <taxon>Actinomycetes</taxon>
        <taxon>Micromonosporales</taxon>
        <taxon>Micromonosporaceae</taxon>
        <taxon>Luedemannella</taxon>
    </lineage>
</organism>
<evidence type="ECO:0000256" key="1">
    <source>
        <dbReference type="SAM" id="Phobius"/>
    </source>
</evidence>
<feature type="transmembrane region" description="Helical" evidence="1">
    <location>
        <begin position="25"/>
        <end position="46"/>
    </location>
</feature>
<dbReference type="Proteomes" id="UP001500218">
    <property type="component" value="Unassembled WGS sequence"/>
</dbReference>
<name>A0ABN2MCG6_9ACTN</name>
<feature type="transmembrane region" description="Helical" evidence="1">
    <location>
        <begin position="67"/>
        <end position="86"/>
    </location>
</feature>
<accession>A0ABN2MCG6</accession>
<proteinExistence type="predicted"/>
<evidence type="ECO:0000313" key="2">
    <source>
        <dbReference type="EMBL" id="GAA1820555.1"/>
    </source>
</evidence>
<keyword evidence="3" id="KW-1185">Reference proteome</keyword>
<keyword evidence="1" id="KW-0812">Transmembrane</keyword>
<evidence type="ECO:0008006" key="4">
    <source>
        <dbReference type="Google" id="ProtNLM"/>
    </source>
</evidence>
<reference evidence="2 3" key="1">
    <citation type="journal article" date="2019" name="Int. J. Syst. Evol. Microbiol.">
        <title>The Global Catalogue of Microorganisms (GCM) 10K type strain sequencing project: providing services to taxonomists for standard genome sequencing and annotation.</title>
        <authorList>
            <consortium name="The Broad Institute Genomics Platform"/>
            <consortium name="The Broad Institute Genome Sequencing Center for Infectious Disease"/>
            <person name="Wu L."/>
            <person name="Ma J."/>
        </authorList>
    </citation>
    <scope>NUCLEOTIDE SEQUENCE [LARGE SCALE GENOMIC DNA]</scope>
    <source>
        <strain evidence="2 3">JCM 13250</strain>
    </source>
</reference>
<feature type="transmembrane region" description="Helical" evidence="1">
    <location>
        <begin position="131"/>
        <end position="159"/>
    </location>
</feature>
<comment type="caution">
    <text evidence="2">The sequence shown here is derived from an EMBL/GenBank/DDBJ whole genome shotgun (WGS) entry which is preliminary data.</text>
</comment>
<evidence type="ECO:0000313" key="3">
    <source>
        <dbReference type="Proteomes" id="UP001500218"/>
    </source>
</evidence>
<keyword evidence="1" id="KW-0472">Membrane</keyword>